<evidence type="ECO:0000313" key="4">
    <source>
        <dbReference type="EMBL" id="KAK1939594.1"/>
    </source>
</evidence>
<dbReference type="CDD" id="cd08061">
    <property type="entry name" value="MPN_NPL4"/>
    <property type="match status" value="1"/>
</dbReference>
<dbReference type="InterPro" id="IPR024682">
    <property type="entry name" value="Npl4_Ub-like_dom"/>
</dbReference>
<evidence type="ECO:0000313" key="5">
    <source>
        <dbReference type="Proteomes" id="UP001195914"/>
    </source>
</evidence>
<keyword evidence="5" id="KW-1185">Reference proteome</keyword>
<evidence type="ECO:0000259" key="3">
    <source>
        <dbReference type="Pfam" id="PF11543"/>
    </source>
</evidence>
<feature type="domain" description="Nuclear pore localisation protein Npl4 ubiquitin-like" evidence="3">
    <location>
        <begin position="1"/>
        <end position="85"/>
    </location>
</feature>
<sequence length="492" mass="54332">MIIRVISSVGISRASLPADATLGDLRAEIRNRIQIPDGTDVQFVIVDTNVKVYVGFMSHITLQVAGQDNEPLSKFGVEHGTCLRLVPIQTDASSPPDLSYVCIGKADVKEPEAVAAPSAPASAPLPSKTDEVPSTSSEPTFKSFDAFLRDNGFPISELALKQSYKSVFIERGKMNKLPSGVTVKHQPYRHVDHLELMNVDDIQNFANYWMNDLEMAEQRVGWLYGYYVEDPHYPLGIRAVCEGIYEPPQKSSLCDVELLPDDFLPVVDRIADKFGLERIGHIITHLPRDNYLSPQDIVDCAKIQLDRAHSTHYTGYPVSTHVTCTMHPDSEGKPALNAFMVSDTAMALVRDGTISDMQNDPVVLTIREPRQKNEILPQIIESGKEVSSFDPSWLVIRVNDSAPITPHSIFKYFDFPRENRDGRPVTNDAVKGFLSSRLAGGLDASNPAIFSDFHLLLYLAKILDVDTALAICDAVLGTAPLDPIMVELLMAS</sequence>
<feature type="region of interest" description="Disordered" evidence="1">
    <location>
        <begin position="113"/>
        <end position="137"/>
    </location>
</feature>
<dbReference type="GO" id="GO:0006511">
    <property type="term" value="P:ubiquitin-dependent protein catabolic process"/>
    <property type="evidence" value="ECO:0007669"/>
    <property type="project" value="InterPro"/>
</dbReference>
<gene>
    <name evidence="4" type="ORF">X943_001372</name>
</gene>
<dbReference type="PANTHER" id="PTHR12710:SF0">
    <property type="entry name" value="NUCLEAR PROTEIN LOCALIZATION PROTEIN 4 HOMOLOG"/>
    <property type="match status" value="1"/>
</dbReference>
<name>A0AAD9LLH0_BABDI</name>
<dbReference type="GO" id="GO:0043130">
    <property type="term" value="F:ubiquitin binding"/>
    <property type="evidence" value="ECO:0007669"/>
    <property type="project" value="TreeGrafter"/>
</dbReference>
<feature type="compositionally biased region" description="Low complexity" evidence="1">
    <location>
        <begin position="113"/>
        <end position="127"/>
    </location>
</feature>
<reference evidence="4" key="2">
    <citation type="submission" date="2021-05" db="EMBL/GenBank/DDBJ databases">
        <authorList>
            <person name="Pain A."/>
        </authorList>
    </citation>
    <scope>NUCLEOTIDE SEQUENCE</scope>
    <source>
        <strain evidence="4">1802A</strain>
    </source>
</reference>
<proteinExistence type="predicted"/>
<accession>A0AAD9LLH0</accession>
<dbReference type="AlphaFoldDB" id="A0AAD9LLH0"/>
<feature type="domain" description="Nuclear pore localisation protein NPL4 C-terminal" evidence="2">
    <location>
        <begin position="219"/>
        <end position="474"/>
    </location>
</feature>
<reference evidence="4" key="1">
    <citation type="journal article" date="2014" name="Nucleic Acids Res.">
        <title>The evolutionary dynamics of variant antigen genes in Babesia reveal a history of genomic innovation underlying host-parasite interaction.</title>
        <authorList>
            <person name="Jackson A.P."/>
            <person name="Otto T.D."/>
            <person name="Darby A."/>
            <person name="Ramaprasad A."/>
            <person name="Xia D."/>
            <person name="Echaide I.E."/>
            <person name="Farber M."/>
            <person name="Gahlot S."/>
            <person name="Gamble J."/>
            <person name="Gupta D."/>
            <person name="Gupta Y."/>
            <person name="Jackson L."/>
            <person name="Malandrin L."/>
            <person name="Malas T.B."/>
            <person name="Moussa E."/>
            <person name="Nair M."/>
            <person name="Reid A.J."/>
            <person name="Sanders M."/>
            <person name="Sharma J."/>
            <person name="Tracey A."/>
            <person name="Quail M.A."/>
            <person name="Weir W."/>
            <person name="Wastling J.M."/>
            <person name="Hall N."/>
            <person name="Willadsen P."/>
            <person name="Lingelbach K."/>
            <person name="Shiels B."/>
            <person name="Tait A."/>
            <person name="Berriman M."/>
            <person name="Allred D.R."/>
            <person name="Pain A."/>
        </authorList>
    </citation>
    <scope>NUCLEOTIDE SEQUENCE</scope>
    <source>
        <strain evidence="4">1802A</strain>
    </source>
</reference>
<dbReference type="GO" id="GO:0031625">
    <property type="term" value="F:ubiquitin protein ligase binding"/>
    <property type="evidence" value="ECO:0007669"/>
    <property type="project" value="TreeGrafter"/>
</dbReference>
<dbReference type="InterPro" id="IPR016563">
    <property type="entry name" value="Npl4"/>
</dbReference>
<evidence type="ECO:0000259" key="2">
    <source>
        <dbReference type="Pfam" id="PF05021"/>
    </source>
</evidence>
<dbReference type="GO" id="GO:0005634">
    <property type="term" value="C:nucleus"/>
    <property type="evidence" value="ECO:0007669"/>
    <property type="project" value="TreeGrafter"/>
</dbReference>
<organism evidence="4 5">
    <name type="scientific">Babesia divergens</name>
    <dbReference type="NCBI Taxonomy" id="32595"/>
    <lineage>
        <taxon>Eukaryota</taxon>
        <taxon>Sar</taxon>
        <taxon>Alveolata</taxon>
        <taxon>Apicomplexa</taxon>
        <taxon>Aconoidasida</taxon>
        <taxon>Piroplasmida</taxon>
        <taxon>Babesiidae</taxon>
        <taxon>Babesia</taxon>
    </lineage>
</organism>
<dbReference type="Pfam" id="PF05021">
    <property type="entry name" value="NPL4"/>
    <property type="match status" value="1"/>
</dbReference>
<dbReference type="Gene3D" id="3.10.20.90">
    <property type="entry name" value="Phosphatidylinositol 3-kinase Catalytic Subunit, Chain A, domain 1"/>
    <property type="match status" value="1"/>
</dbReference>
<dbReference type="InterPro" id="IPR007717">
    <property type="entry name" value="NPL4_C"/>
</dbReference>
<evidence type="ECO:0000256" key="1">
    <source>
        <dbReference type="SAM" id="MobiDB-lite"/>
    </source>
</evidence>
<protein>
    <submittedName>
        <fullName evidence="4">NPL4 family protein</fullName>
    </submittedName>
</protein>
<dbReference type="Gene3D" id="3.40.140.10">
    <property type="entry name" value="Cytidine Deaminase, domain 2"/>
    <property type="match status" value="1"/>
</dbReference>
<comment type="caution">
    <text evidence="4">The sequence shown here is derived from an EMBL/GenBank/DDBJ whole genome shotgun (WGS) entry which is preliminary data.</text>
</comment>
<dbReference type="Proteomes" id="UP001195914">
    <property type="component" value="Unassembled WGS sequence"/>
</dbReference>
<dbReference type="EMBL" id="JAHBMH010000007">
    <property type="protein sequence ID" value="KAK1939594.1"/>
    <property type="molecule type" value="Genomic_DNA"/>
</dbReference>
<dbReference type="PANTHER" id="PTHR12710">
    <property type="entry name" value="NUCLEAR PROTEIN LOCALIZATION 4"/>
    <property type="match status" value="1"/>
</dbReference>
<dbReference type="Pfam" id="PF11543">
    <property type="entry name" value="UN_NPL4"/>
    <property type="match status" value="1"/>
</dbReference>